<protein>
    <submittedName>
        <fullName evidence="1">Lactate utilization protein</fullName>
    </submittedName>
</protein>
<proteinExistence type="predicted"/>
<dbReference type="AlphaFoldDB" id="A0A660SIS5"/>
<organism evidence="1 2">
    <name type="scientific">candidate division WOR-3 bacterium</name>
    <dbReference type="NCBI Taxonomy" id="2052148"/>
    <lineage>
        <taxon>Bacteria</taxon>
        <taxon>Bacteria division WOR-3</taxon>
    </lineage>
</organism>
<evidence type="ECO:0000313" key="1">
    <source>
        <dbReference type="EMBL" id="RKX69860.1"/>
    </source>
</evidence>
<dbReference type="EMBL" id="QNBE01000063">
    <property type="protein sequence ID" value="RKX69860.1"/>
    <property type="molecule type" value="Genomic_DNA"/>
</dbReference>
<sequence>ECNSPNRICRAILILERPPFRSRYHVFIFDKDLGF</sequence>
<dbReference type="Proteomes" id="UP000268469">
    <property type="component" value="Unassembled WGS sequence"/>
</dbReference>
<evidence type="ECO:0000313" key="2">
    <source>
        <dbReference type="Proteomes" id="UP000268469"/>
    </source>
</evidence>
<name>A0A660SIS5_UNCW3</name>
<feature type="non-terminal residue" evidence="1">
    <location>
        <position position="1"/>
    </location>
</feature>
<comment type="caution">
    <text evidence="1">The sequence shown here is derived from an EMBL/GenBank/DDBJ whole genome shotgun (WGS) entry which is preliminary data.</text>
</comment>
<gene>
    <name evidence="1" type="ORF">DRP53_06935</name>
</gene>
<reference evidence="1 2" key="1">
    <citation type="submission" date="2018-06" db="EMBL/GenBank/DDBJ databases">
        <title>Extensive metabolic versatility and redundancy in microbially diverse, dynamic hydrothermal sediments.</title>
        <authorList>
            <person name="Dombrowski N."/>
            <person name="Teske A."/>
            <person name="Baker B.J."/>
        </authorList>
    </citation>
    <scope>NUCLEOTIDE SEQUENCE [LARGE SCALE GENOMIC DNA]</scope>
    <source>
        <strain evidence="1">B36_G15</strain>
    </source>
</reference>
<accession>A0A660SIS5</accession>